<dbReference type="Proteomes" id="UP000887116">
    <property type="component" value="Unassembled WGS sequence"/>
</dbReference>
<evidence type="ECO:0000256" key="1">
    <source>
        <dbReference type="SAM" id="MobiDB-lite"/>
    </source>
</evidence>
<feature type="non-terminal residue" evidence="2">
    <location>
        <position position="1"/>
    </location>
</feature>
<keyword evidence="3" id="KW-1185">Reference proteome</keyword>
<feature type="compositionally biased region" description="Low complexity" evidence="1">
    <location>
        <begin position="44"/>
        <end position="71"/>
    </location>
</feature>
<dbReference type="EMBL" id="BMAO01004766">
    <property type="protein sequence ID" value="GFQ96817.1"/>
    <property type="molecule type" value="Genomic_DNA"/>
</dbReference>
<dbReference type="OrthoDB" id="10568580at2759"/>
<sequence>MAAAPREAAGDSESLGEAQGKPQSGTYMSDSELLRDTNTDSDESSSSSSASDYSASSSSESDESSSSSSET</sequence>
<protein>
    <submittedName>
        <fullName evidence="2">Uncharacterized protein</fullName>
    </submittedName>
</protein>
<proteinExistence type="predicted"/>
<name>A0A8X6G5L4_TRICU</name>
<organism evidence="2 3">
    <name type="scientific">Trichonephila clavata</name>
    <name type="common">Joro spider</name>
    <name type="synonym">Nephila clavata</name>
    <dbReference type="NCBI Taxonomy" id="2740835"/>
    <lineage>
        <taxon>Eukaryota</taxon>
        <taxon>Metazoa</taxon>
        <taxon>Ecdysozoa</taxon>
        <taxon>Arthropoda</taxon>
        <taxon>Chelicerata</taxon>
        <taxon>Arachnida</taxon>
        <taxon>Araneae</taxon>
        <taxon>Araneomorphae</taxon>
        <taxon>Entelegynae</taxon>
        <taxon>Araneoidea</taxon>
        <taxon>Nephilidae</taxon>
        <taxon>Trichonephila</taxon>
    </lineage>
</organism>
<evidence type="ECO:0000313" key="2">
    <source>
        <dbReference type="EMBL" id="GFQ96817.1"/>
    </source>
</evidence>
<evidence type="ECO:0000313" key="3">
    <source>
        <dbReference type="Proteomes" id="UP000887116"/>
    </source>
</evidence>
<reference evidence="2" key="1">
    <citation type="submission" date="2020-07" db="EMBL/GenBank/DDBJ databases">
        <title>Multicomponent nature underlies the extraordinary mechanical properties of spider dragline silk.</title>
        <authorList>
            <person name="Kono N."/>
            <person name="Nakamura H."/>
            <person name="Mori M."/>
            <person name="Yoshida Y."/>
            <person name="Ohtoshi R."/>
            <person name="Malay A.D."/>
            <person name="Moran D.A.P."/>
            <person name="Tomita M."/>
            <person name="Numata K."/>
            <person name="Arakawa K."/>
        </authorList>
    </citation>
    <scope>NUCLEOTIDE SEQUENCE</scope>
</reference>
<dbReference type="AlphaFoldDB" id="A0A8X6G5L4"/>
<feature type="region of interest" description="Disordered" evidence="1">
    <location>
        <begin position="1"/>
        <end position="71"/>
    </location>
</feature>
<accession>A0A8X6G5L4</accession>
<comment type="caution">
    <text evidence="2">The sequence shown here is derived from an EMBL/GenBank/DDBJ whole genome shotgun (WGS) entry which is preliminary data.</text>
</comment>
<gene>
    <name evidence="2" type="ORF">TNCT_682351</name>
</gene>